<dbReference type="Proteomes" id="UP001159405">
    <property type="component" value="Unassembled WGS sequence"/>
</dbReference>
<organism evidence="2 3">
    <name type="scientific">Porites lobata</name>
    <dbReference type="NCBI Taxonomy" id="104759"/>
    <lineage>
        <taxon>Eukaryota</taxon>
        <taxon>Metazoa</taxon>
        <taxon>Cnidaria</taxon>
        <taxon>Anthozoa</taxon>
        <taxon>Hexacorallia</taxon>
        <taxon>Scleractinia</taxon>
        <taxon>Fungiina</taxon>
        <taxon>Poritidae</taxon>
        <taxon>Porites</taxon>
    </lineage>
</organism>
<dbReference type="EMBL" id="CALNXK010000052">
    <property type="protein sequence ID" value="CAH3133265.1"/>
    <property type="molecule type" value="Genomic_DNA"/>
</dbReference>
<feature type="domain" description="Helix-turn-helix" evidence="1">
    <location>
        <begin position="99"/>
        <end position="155"/>
    </location>
</feature>
<dbReference type="InterPro" id="IPR058912">
    <property type="entry name" value="HTH_animal"/>
</dbReference>
<feature type="non-terminal residue" evidence="2">
    <location>
        <position position="328"/>
    </location>
</feature>
<evidence type="ECO:0000313" key="3">
    <source>
        <dbReference type="Proteomes" id="UP001159405"/>
    </source>
</evidence>
<accession>A0ABN8P8A2</accession>
<dbReference type="Pfam" id="PF26215">
    <property type="entry name" value="HTH_animal"/>
    <property type="match status" value="1"/>
</dbReference>
<evidence type="ECO:0000313" key="2">
    <source>
        <dbReference type="EMBL" id="CAH3133265.1"/>
    </source>
</evidence>
<reference evidence="2 3" key="1">
    <citation type="submission" date="2022-05" db="EMBL/GenBank/DDBJ databases">
        <authorList>
            <consortium name="Genoscope - CEA"/>
            <person name="William W."/>
        </authorList>
    </citation>
    <scope>NUCLEOTIDE SEQUENCE [LARGE SCALE GENOMIC DNA]</scope>
</reference>
<protein>
    <recommendedName>
        <fullName evidence="1">Helix-turn-helix domain-containing protein</fullName>
    </recommendedName>
</protein>
<dbReference type="PANTHER" id="PTHR21301">
    <property type="entry name" value="REVERSE TRANSCRIPTASE"/>
    <property type="match status" value="1"/>
</dbReference>
<comment type="caution">
    <text evidence="2">The sequence shown here is derived from an EMBL/GenBank/DDBJ whole genome shotgun (WGS) entry which is preliminary data.</text>
</comment>
<keyword evidence="3" id="KW-1185">Reference proteome</keyword>
<proteinExistence type="predicted"/>
<name>A0ABN8P8A2_9CNID</name>
<evidence type="ECO:0000259" key="1">
    <source>
        <dbReference type="Pfam" id="PF26215"/>
    </source>
</evidence>
<dbReference type="PANTHER" id="PTHR21301:SF10">
    <property type="entry name" value="REVERSE TRANSCRIPTASE DOMAIN-CONTAINING PROTEIN"/>
    <property type="match status" value="1"/>
</dbReference>
<sequence length="328" mass="38406">MEYWINKHPRSLNSRFSKEFIIDSILLILTNNTFTFDDRIFLQKKGTAMGTKMAPSYATLVLGYLENELYKLPFLDVMIRKDKTHLTTDIYYKPTDSFQYLPYTSSHPRHTKNNIPYNLARRICMIVENQDIRERRLDDLKQILLRKQYVAEIIDYGVNKALALTTEELRRVREQATENNLLCLVTTYNPNNPQVFQLVRRTLPMLNQNSSLKSIMSKTKVIHSQRQPRNLKRMLTNSYFSRLKDTDPEVKICGTKRCGTCPYLKQGKEFTFSATNETFRIKHSMNCTSTNLIYVITFVGCGHNYIGETGDVLRNRVTVHKQQIRDPH</sequence>
<gene>
    <name evidence="2" type="ORF">PLOB_00036715</name>
</gene>